<name>A0A2I0U257_LIMLA</name>
<sequence length="130" mass="14880">MVAWSKLFQTPLETEIRIVYFSLALEEFGDCRASEDTGIVWSDLGLYRVLQQDPGQDATCSRGDDWKLHYFLLHIDTPGTLLPTTTGCLQSQDDIDPNIATFWRNQFWAQSSPVELFLLKLHTELVCSDH</sequence>
<dbReference type="EMBL" id="KZ506336">
    <property type="protein sequence ID" value="PKU40109.1"/>
    <property type="molecule type" value="Genomic_DNA"/>
</dbReference>
<evidence type="ECO:0000313" key="2">
    <source>
        <dbReference type="Proteomes" id="UP000233556"/>
    </source>
</evidence>
<accession>A0A2I0U257</accession>
<reference evidence="2" key="1">
    <citation type="submission" date="2017-11" db="EMBL/GenBank/DDBJ databases">
        <authorList>
            <person name="Lima N.C."/>
            <person name="Parody-Merino A.M."/>
            <person name="Battley P.F."/>
            <person name="Fidler A.E."/>
            <person name="Prosdocimi F."/>
        </authorList>
    </citation>
    <scope>NUCLEOTIDE SEQUENCE [LARGE SCALE GENOMIC DNA]</scope>
</reference>
<dbReference type="AlphaFoldDB" id="A0A2I0U257"/>
<evidence type="ECO:0000313" key="1">
    <source>
        <dbReference type="EMBL" id="PKU40109.1"/>
    </source>
</evidence>
<gene>
    <name evidence="1" type="ORF">llap_9587</name>
</gene>
<keyword evidence="2" id="KW-1185">Reference proteome</keyword>
<reference evidence="2" key="2">
    <citation type="submission" date="2017-12" db="EMBL/GenBank/DDBJ databases">
        <title>Genome sequence of the Bar-tailed Godwit (Limosa lapponica baueri).</title>
        <authorList>
            <person name="Lima N.C.B."/>
            <person name="Parody-Merino A.M."/>
            <person name="Battley P.F."/>
            <person name="Fidler A.E."/>
            <person name="Prosdocimi F."/>
        </authorList>
    </citation>
    <scope>NUCLEOTIDE SEQUENCE [LARGE SCALE GENOMIC DNA]</scope>
</reference>
<protein>
    <submittedName>
        <fullName evidence="1">Uncharacterized protein</fullName>
    </submittedName>
</protein>
<proteinExistence type="predicted"/>
<organism evidence="1 2">
    <name type="scientific">Limosa lapponica baueri</name>
    <dbReference type="NCBI Taxonomy" id="1758121"/>
    <lineage>
        <taxon>Eukaryota</taxon>
        <taxon>Metazoa</taxon>
        <taxon>Chordata</taxon>
        <taxon>Craniata</taxon>
        <taxon>Vertebrata</taxon>
        <taxon>Euteleostomi</taxon>
        <taxon>Archelosauria</taxon>
        <taxon>Archosauria</taxon>
        <taxon>Dinosauria</taxon>
        <taxon>Saurischia</taxon>
        <taxon>Theropoda</taxon>
        <taxon>Coelurosauria</taxon>
        <taxon>Aves</taxon>
        <taxon>Neognathae</taxon>
        <taxon>Neoaves</taxon>
        <taxon>Charadriiformes</taxon>
        <taxon>Scolopacidae</taxon>
        <taxon>Limosa</taxon>
    </lineage>
</organism>
<dbReference type="Proteomes" id="UP000233556">
    <property type="component" value="Unassembled WGS sequence"/>
</dbReference>